<name>A0A059JFZ8_TRIIM</name>
<comment type="caution">
    <text evidence="3">The sequence shown here is derived from an EMBL/GenBank/DDBJ whole genome shotgun (WGS) entry which is preliminary data.</text>
</comment>
<dbReference type="PANTHER" id="PTHR11177:SF397">
    <property type="entry name" value="CHITINASE"/>
    <property type="match status" value="1"/>
</dbReference>
<dbReference type="Proteomes" id="UP000024533">
    <property type="component" value="Unassembled WGS sequence"/>
</dbReference>
<dbReference type="PROSITE" id="PS51910">
    <property type="entry name" value="GH18_2"/>
    <property type="match status" value="1"/>
</dbReference>
<dbReference type="Pfam" id="PF00704">
    <property type="entry name" value="Glyco_hydro_18"/>
    <property type="match status" value="1"/>
</dbReference>
<dbReference type="InterPro" id="IPR017853">
    <property type="entry name" value="GH"/>
</dbReference>
<organism evidence="3 4">
    <name type="scientific">Trichophyton interdigitale (strain MR816)</name>
    <dbReference type="NCBI Taxonomy" id="1215338"/>
    <lineage>
        <taxon>Eukaryota</taxon>
        <taxon>Fungi</taxon>
        <taxon>Dikarya</taxon>
        <taxon>Ascomycota</taxon>
        <taxon>Pezizomycotina</taxon>
        <taxon>Eurotiomycetes</taxon>
        <taxon>Eurotiomycetidae</taxon>
        <taxon>Onygenales</taxon>
        <taxon>Arthrodermataceae</taxon>
        <taxon>Trichophyton</taxon>
    </lineage>
</organism>
<accession>A0A059JFZ8</accession>
<reference evidence="3 4" key="1">
    <citation type="submission" date="2014-02" db="EMBL/GenBank/DDBJ databases">
        <title>The Genome Sequence of Trichophyton interdigitale MR816.</title>
        <authorList>
            <consortium name="The Broad Institute Genomics Platform"/>
            <person name="Cuomo C.A."/>
            <person name="White T.C."/>
            <person name="Graser Y."/>
            <person name="Martinez-Rossi N."/>
            <person name="Heitman J."/>
            <person name="Young S.K."/>
            <person name="Zeng Q."/>
            <person name="Gargeya S."/>
            <person name="Abouelleil A."/>
            <person name="Alvarado L."/>
            <person name="Chapman S.B."/>
            <person name="Gainer-Dewar J."/>
            <person name="Goldberg J."/>
            <person name="Griggs A."/>
            <person name="Gujja S."/>
            <person name="Hansen M."/>
            <person name="Howarth C."/>
            <person name="Imamovic A."/>
            <person name="Larimer J."/>
            <person name="Martinez D."/>
            <person name="Murphy C."/>
            <person name="Pearson M.D."/>
            <person name="Persinoti G."/>
            <person name="Poon T."/>
            <person name="Priest M."/>
            <person name="Roberts A.D."/>
            <person name="Saif S."/>
            <person name="Shea T.D."/>
            <person name="Sykes S.N."/>
            <person name="Wortman J."/>
            <person name="Nusbaum C."/>
            <person name="Birren B."/>
        </authorList>
    </citation>
    <scope>NUCLEOTIDE SEQUENCE [LARGE SCALE GENOMIC DNA]</scope>
    <source>
        <strain evidence="3 4">MR816</strain>
    </source>
</reference>
<gene>
    <name evidence="3" type="ORF">H109_01457</name>
</gene>
<dbReference type="PANTHER" id="PTHR11177">
    <property type="entry name" value="CHITINASE"/>
    <property type="match status" value="1"/>
</dbReference>
<feature type="chain" id="PRO_5001579173" description="GH18 domain-containing protein" evidence="1">
    <location>
        <begin position="20"/>
        <end position="305"/>
    </location>
</feature>
<dbReference type="Gene3D" id="3.20.20.80">
    <property type="entry name" value="Glycosidases"/>
    <property type="match status" value="1"/>
</dbReference>
<dbReference type="InterPro" id="IPR001223">
    <property type="entry name" value="Glyco_hydro18_cat"/>
</dbReference>
<evidence type="ECO:0000313" key="4">
    <source>
        <dbReference type="Proteomes" id="UP000024533"/>
    </source>
</evidence>
<evidence type="ECO:0000313" key="3">
    <source>
        <dbReference type="EMBL" id="KDB26780.1"/>
    </source>
</evidence>
<keyword evidence="1" id="KW-0732">Signal</keyword>
<evidence type="ECO:0000256" key="1">
    <source>
        <dbReference type="SAM" id="SignalP"/>
    </source>
</evidence>
<dbReference type="GO" id="GO:0005975">
    <property type="term" value="P:carbohydrate metabolic process"/>
    <property type="evidence" value="ECO:0007669"/>
    <property type="project" value="InterPro"/>
</dbReference>
<feature type="domain" description="GH18" evidence="2">
    <location>
        <begin position="166"/>
        <end position="305"/>
    </location>
</feature>
<dbReference type="CDD" id="cd00598">
    <property type="entry name" value="GH18_chitinase-like"/>
    <property type="match status" value="1"/>
</dbReference>
<evidence type="ECO:0000259" key="2">
    <source>
        <dbReference type="PROSITE" id="PS51910"/>
    </source>
</evidence>
<dbReference type="SUPFAM" id="SSF51445">
    <property type="entry name" value="(Trans)glycosidases"/>
    <property type="match status" value="1"/>
</dbReference>
<protein>
    <recommendedName>
        <fullName evidence="2">GH18 domain-containing protein</fullName>
    </recommendedName>
</protein>
<dbReference type="STRING" id="1215338.A0A059JFZ8"/>
<proteinExistence type="predicted"/>
<dbReference type="AlphaFoldDB" id="A0A059JFZ8"/>
<sequence>MRSLNLLTVYAKLAILAWAFPNSHGHAHRHRHLHHSLTPRGDDANRCRDFASVFDYSAKSHEDDNLPFCPAEQDNAKVASLETRNELLVSVDFNAVEDYSCGPGRPCSNGACCSKKTGYCNYGPKACGTNNISPNEVCWSNCDAKAECGRIADPPGKKCPLNGEQKVIVGYYESWRHDVLCQGMGLKDIPVNSFTHLFFSFGYITPGEFKITGMNGLPYKLFADFTALKRKNPGLKTVIALGGWTFNDPGPSQKVYSDMVSSKANRSKFIQNLFAFMREYAFDGVDFNWARRRPGDFILSFKSKT</sequence>
<feature type="signal peptide" evidence="1">
    <location>
        <begin position="1"/>
        <end position="19"/>
    </location>
</feature>
<dbReference type="InterPro" id="IPR050314">
    <property type="entry name" value="Glycosyl_Hydrlase_18"/>
</dbReference>
<keyword evidence="4" id="KW-1185">Reference proteome</keyword>
<dbReference type="OrthoDB" id="73875at2759"/>
<dbReference type="HOGENOM" id="CLU_912740_0_0_1"/>
<dbReference type="EMBL" id="AOKY01000105">
    <property type="protein sequence ID" value="KDB26780.1"/>
    <property type="molecule type" value="Genomic_DNA"/>
</dbReference>